<evidence type="ECO:0000256" key="1">
    <source>
        <dbReference type="ARBA" id="ARBA00022801"/>
    </source>
</evidence>
<evidence type="ECO:0000256" key="4">
    <source>
        <dbReference type="SAM" id="MobiDB-lite"/>
    </source>
</evidence>
<dbReference type="PROSITE" id="PS51173">
    <property type="entry name" value="CBM2"/>
    <property type="match status" value="1"/>
</dbReference>
<evidence type="ECO:0000259" key="6">
    <source>
        <dbReference type="PROSITE" id="PS51173"/>
    </source>
</evidence>
<keyword evidence="8" id="KW-1185">Reference proteome</keyword>
<dbReference type="SMART" id="SM00637">
    <property type="entry name" value="CBD_II"/>
    <property type="match status" value="1"/>
</dbReference>
<dbReference type="InterPro" id="IPR001919">
    <property type="entry name" value="CBD2"/>
</dbReference>
<dbReference type="RefSeq" id="WP_173038532.1">
    <property type="nucleotide sequence ID" value="NZ_AP022870.1"/>
</dbReference>
<name>A0A6F8XYC4_9ACTN</name>
<keyword evidence="5" id="KW-0732">Signal</keyword>
<dbReference type="Pfam" id="PF00553">
    <property type="entry name" value="CBM_2"/>
    <property type="match status" value="1"/>
</dbReference>
<dbReference type="InterPro" id="IPR018366">
    <property type="entry name" value="CBM2_CS"/>
</dbReference>
<keyword evidence="3" id="KW-0624">Polysaccharide degradation</keyword>
<evidence type="ECO:0000313" key="7">
    <source>
        <dbReference type="EMBL" id="BCB78810.1"/>
    </source>
</evidence>
<dbReference type="GO" id="GO:0000272">
    <property type="term" value="P:polysaccharide catabolic process"/>
    <property type="evidence" value="ECO:0007669"/>
    <property type="project" value="UniProtKB-KW"/>
</dbReference>
<dbReference type="InterPro" id="IPR008965">
    <property type="entry name" value="CBM2/CBM3_carb-bd_dom_sf"/>
</dbReference>
<dbReference type="SUPFAM" id="SSF51126">
    <property type="entry name" value="Pectin lyase-like"/>
    <property type="match status" value="1"/>
</dbReference>
<evidence type="ECO:0000256" key="3">
    <source>
        <dbReference type="ARBA" id="ARBA00023326"/>
    </source>
</evidence>
<gene>
    <name evidence="7" type="ORF">Pflav_052200</name>
</gene>
<dbReference type="SUPFAM" id="SSF49384">
    <property type="entry name" value="Carbohydrate-binding domain"/>
    <property type="match status" value="1"/>
</dbReference>
<keyword evidence="3" id="KW-0119">Carbohydrate metabolism</keyword>
<dbReference type="GO" id="GO:0030247">
    <property type="term" value="F:polysaccharide binding"/>
    <property type="evidence" value="ECO:0007669"/>
    <property type="project" value="UniProtKB-UniRule"/>
</dbReference>
<dbReference type="Gene3D" id="2.160.20.10">
    <property type="entry name" value="Single-stranded right-handed beta-helix, Pectin lyase-like"/>
    <property type="match status" value="1"/>
</dbReference>
<dbReference type="KEGG" id="pfla:Pflav_052200"/>
<accession>A0A6F8XYC4</accession>
<feature type="domain" description="CBM2" evidence="6">
    <location>
        <begin position="29"/>
        <end position="136"/>
    </location>
</feature>
<evidence type="ECO:0000256" key="2">
    <source>
        <dbReference type="ARBA" id="ARBA00023295"/>
    </source>
</evidence>
<dbReference type="PROSITE" id="PS00561">
    <property type="entry name" value="CBM2_A"/>
    <property type="match status" value="1"/>
</dbReference>
<dbReference type="InterPro" id="IPR011050">
    <property type="entry name" value="Pectin_lyase_fold/virulence"/>
</dbReference>
<feature type="compositionally biased region" description="Pro residues" evidence="4">
    <location>
        <begin position="140"/>
        <end position="171"/>
    </location>
</feature>
<evidence type="ECO:0000256" key="5">
    <source>
        <dbReference type="SAM" id="SignalP"/>
    </source>
</evidence>
<organism evidence="7 8">
    <name type="scientific">Phytohabitans flavus</name>
    <dbReference type="NCBI Taxonomy" id="1076124"/>
    <lineage>
        <taxon>Bacteria</taxon>
        <taxon>Bacillati</taxon>
        <taxon>Actinomycetota</taxon>
        <taxon>Actinomycetes</taxon>
        <taxon>Micromonosporales</taxon>
        <taxon>Micromonosporaceae</taxon>
    </lineage>
</organism>
<keyword evidence="1" id="KW-0378">Hydrolase</keyword>
<keyword evidence="2" id="KW-0326">Glycosidase</keyword>
<dbReference type="AlphaFoldDB" id="A0A6F8XYC4"/>
<protein>
    <recommendedName>
        <fullName evidence="6">CBM2 domain-containing protein</fullName>
    </recommendedName>
</protein>
<proteinExistence type="predicted"/>
<evidence type="ECO:0000313" key="8">
    <source>
        <dbReference type="Proteomes" id="UP000502508"/>
    </source>
</evidence>
<dbReference type="InterPro" id="IPR012291">
    <property type="entry name" value="CBM2_carb-bd_dom_sf"/>
</dbReference>
<dbReference type="Proteomes" id="UP000502508">
    <property type="component" value="Chromosome"/>
</dbReference>
<reference evidence="7 8" key="1">
    <citation type="submission" date="2020-03" db="EMBL/GenBank/DDBJ databases">
        <title>Whole genome shotgun sequence of Phytohabitans flavus NBRC 107702.</title>
        <authorList>
            <person name="Komaki H."/>
            <person name="Tamura T."/>
        </authorList>
    </citation>
    <scope>NUCLEOTIDE SEQUENCE [LARGE SCALE GENOMIC DNA]</scope>
    <source>
        <strain evidence="7 8">NBRC 107702</strain>
    </source>
</reference>
<dbReference type="GO" id="GO:0004553">
    <property type="term" value="F:hydrolase activity, hydrolyzing O-glycosyl compounds"/>
    <property type="evidence" value="ECO:0007669"/>
    <property type="project" value="InterPro"/>
</dbReference>
<dbReference type="EMBL" id="AP022870">
    <property type="protein sequence ID" value="BCB78810.1"/>
    <property type="molecule type" value="Genomic_DNA"/>
</dbReference>
<feature type="chain" id="PRO_5026289571" description="CBM2 domain-containing protein" evidence="5">
    <location>
        <begin position="32"/>
        <end position="491"/>
    </location>
</feature>
<dbReference type="Gene3D" id="2.60.40.290">
    <property type="match status" value="1"/>
</dbReference>
<feature type="signal peptide" evidence="5">
    <location>
        <begin position="1"/>
        <end position="31"/>
    </location>
</feature>
<sequence>MRRTRIAAAIAALALGGLTTTVVALATPASAAGPDLTAAFAQTSTWSSGYGADYVITNRGDAASTGWAVEFDLPAGSRVSSSWSSVRTQTGQHYRFTNATWNGDIAPGGSEAFGFNVAGLGTPLNCTIDGRPCGGGPAPTTAPPTTAPPTTAPPTTAPPTTAPPTTGPPTGPVVDVSSAAQLQSALAAAQPGQTIRLAAGTYRGAFLTQRAGTASSRITLTGPRSAILINDGPSGTAPSCPAPTAGWDSGYGLWLFNAPYWNLTGFTVAESKKGVVLDNSHHVTIDGLYVHHVEDEAVHFRRSSADGVIRNSRITDTGLVQPGFGEGVYIGSSQSNFGCHGNSGGVDRSDRIQVLNNEIGPNVAAEHIDVKEGTEDGIVRGNRFNGQGITGQNSGDSWVDAKGNDYLFEGNVGTFSSPGVFANGYETHNLLDGYGCGNVWRNNTSNLGGVGRYAINVTSTSRCPGHLNVVYSSNTVTNAVTGLTNIAVTPG</sequence>
<dbReference type="InterPro" id="IPR012334">
    <property type="entry name" value="Pectin_lyas_fold"/>
</dbReference>
<reference evidence="7 8" key="2">
    <citation type="submission" date="2020-03" db="EMBL/GenBank/DDBJ databases">
        <authorList>
            <person name="Ichikawa N."/>
            <person name="Kimura A."/>
            <person name="Kitahashi Y."/>
            <person name="Uohara A."/>
        </authorList>
    </citation>
    <scope>NUCLEOTIDE SEQUENCE [LARGE SCALE GENOMIC DNA]</scope>
    <source>
        <strain evidence="7 8">NBRC 107702</strain>
    </source>
</reference>
<feature type="region of interest" description="Disordered" evidence="4">
    <location>
        <begin position="131"/>
        <end position="175"/>
    </location>
</feature>